<name>A0A0L6V6K1_9BASI</name>
<organism evidence="2 3">
    <name type="scientific">Puccinia sorghi</name>
    <dbReference type="NCBI Taxonomy" id="27349"/>
    <lineage>
        <taxon>Eukaryota</taxon>
        <taxon>Fungi</taxon>
        <taxon>Dikarya</taxon>
        <taxon>Basidiomycota</taxon>
        <taxon>Pucciniomycotina</taxon>
        <taxon>Pucciniomycetes</taxon>
        <taxon>Pucciniales</taxon>
        <taxon>Pucciniaceae</taxon>
        <taxon>Puccinia</taxon>
    </lineage>
</organism>
<proteinExistence type="predicted"/>
<evidence type="ECO:0000313" key="3">
    <source>
        <dbReference type="Proteomes" id="UP000037035"/>
    </source>
</evidence>
<reference evidence="2 3" key="1">
    <citation type="submission" date="2015-08" db="EMBL/GenBank/DDBJ databases">
        <title>Next Generation Sequencing and Analysis of the Genome of Puccinia sorghi L Schw, the Causal Agent of Maize Common Rust.</title>
        <authorList>
            <person name="Rochi L."/>
            <person name="Burguener G."/>
            <person name="Darino M."/>
            <person name="Turjanski A."/>
            <person name="Kreff E."/>
            <person name="Dieguez M.J."/>
            <person name="Sacco F."/>
        </authorList>
    </citation>
    <scope>NUCLEOTIDE SEQUENCE [LARGE SCALE GENOMIC DNA]</scope>
    <source>
        <strain evidence="2 3">RO10H11247</strain>
    </source>
</reference>
<evidence type="ECO:0000256" key="1">
    <source>
        <dbReference type="SAM" id="MobiDB-lite"/>
    </source>
</evidence>
<feature type="compositionally biased region" description="Basic residues" evidence="1">
    <location>
        <begin position="264"/>
        <end position="275"/>
    </location>
</feature>
<dbReference type="Proteomes" id="UP000037035">
    <property type="component" value="Unassembled WGS sequence"/>
</dbReference>
<feature type="compositionally biased region" description="Polar residues" evidence="1">
    <location>
        <begin position="276"/>
        <end position="293"/>
    </location>
</feature>
<sequence>MLWYPPFHHQVSVLLIQPPLLLPMMGRPNLPRGRLGLLLPHLDCFKRILPPCNKPPHIAHSYQIVTAPIPTRSTSLQTQSTPTGYPPCLPALSPLLSSFPLSSSISSLSPCPLYADTFIDKKANMNGSTTPLFSATHLSLSNALESSINDIQAISPSHSISTHEPHTDIVPQPPPLSSPIPLKNSATRNCDPPALFHLSHECSSPPISSETLLVKLCLSTLSSTFDTATKIQNLFTPMMISFVHIPRTSTITSVSLVKINPIQKQKRRRKRRRRNSSLPFNSTSTSPQPLNSPSTPLVLSFPLLQVTPQLAQPLPRVMNSSVQFQQQILKYSENHSKDPRIRIRSPYYPRLPPYSMA</sequence>
<evidence type="ECO:0000313" key="2">
    <source>
        <dbReference type="EMBL" id="KNZ55760.1"/>
    </source>
</evidence>
<accession>A0A0L6V6K1</accession>
<keyword evidence="3" id="KW-1185">Reference proteome</keyword>
<feature type="region of interest" description="Disordered" evidence="1">
    <location>
        <begin position="262"/>
        <end position="293"/>
    </location>
</feature>
<comment type="caution">
    <text evidence="2">The sequence shown here is derived from an EMBL/GenBank/DDBJ whole genome shotgun (WGS) entry which is preliminary data.</text>
</comment>
<dbReference type="VEuPathDB" id="FungiDB:VP01_258g2"/>
<dbReference type="AlphaFoldDB" id="A0A0L6V6K1"/>
<dbReference type="EMBL" id="LAVV01007490">
    <property type="protein sequence ID" value="KNZ55760.1"/>
    <property type="molecule type" value="Genomic_DNA"/>
</dbReference>
<protein>
    <submittedName>
        <fullName evidence="2">Uncharacterized protein</fullName>
    </submittedName>
</protein>
<gene>
    <name evidence="2" type="ORF">VP01_258g2</name>
</gene>
<feature type="region of interest" description="Disordered" evidence="1">
    <location>
        <begin position="158"/>
        <end position="184"/>
    </location>
</feature>